<dbReference type="GO" id="GO:0016810">
    <property type="term" value="F:hydrolase activity, acting on carbon-nitrogen (but not peptide) bonds"/>
    <property type="evidence" value="ECO:0007669"/>
    <property type="project" value="InterPro"/>
</dbReference>
<proteinExistence type="predicted"/>
<dbReference type="AlphaFoldDB" id="A0A9D1GII9"/>
<organism evidence="2 3">
    <name type="scientific">Candidatus Caccovicinus merdipullorum</name>
    <dbReference type="NCBI Taxonomy" id="2840724"/>
    <lineage>
        <taxon>Bacteria</taxon>
        <taxon>Bacillati</taxon>
        <taxon>Bacillota</taxon>
        <taxon>Clostridia</taxon>
        <taxon>Eubacteriales</taxon>
        <taxon>Candidatus Caccovicinus</taxon>
    </lineage>
</organism>
<dbReference type="Pfam" id="PF07969">
    <property type="entry name" value="Amidohydro_3"/>
    <property type="match status" value="1"/>
</dbReference>
<protein>
    <submittedName>
        <fullName evidence="2">Amidohydrolase</fullName>
    </submittedName>
</protein>
<dbReference type="Gene3D" id="3.10.310.70">
    <property type="match status" value="1"/>
</dbReference>
<dbReference type="Gene3D" id="3.20.20.140">
    <property type="entry name" value="Metal-dependent hydrolases"/>
    <property type="match status" value="1"/>
</dbReference>
<dbReference type="InterPro" id="IPR011059">
    <property type="entry name" value="Metal-dep_hydrolase_composite"/>
</dbReference>
<dbReference type="SUPFAM" id="SSF51338">
    <property type="entry name" value="Composite domain of metallo-dependent hydrolases"/>
    <property type="match status" value="1"/>
</dbReference>
<dbReference type="PANTHER" id="PTHR22642:SF2">
    <property type="entry name" value="PROTEIN LONG AFTER FAR-RED 3"/>
    <property type="match status" value="1"/>
</dbReference>
<reference evidence="2" key="2">
    <citation type="journal article" date="2021" name="PeerJ">
        <title>Extensive microbial diversity within the chicken gut microbiome revealed by metagenomics and culture.</title>
        <authorList>
            <person name="Gilroy R."/>
            <person name="Ravi A."/>
            <person name="Getino M."/>
            <person name="Pursley I."/>
            <person name="Horton D.L."/>
            <person name="Alikhan N.F."/>
            <person name="Baker D."/>
            <person name="Gharbi K."/>
            <person name="Hall N."/>
            <person name="Watson M."/>
            <person name="Adriaenssens E.M."/>
            <person name="Foster-Nyarko E."/>
            <person name="Jarju S."/>
            <person name="Secka A."/>
            <person name="Antonio M."/>
            <person name="Oren A."/>
            <person name="Chaudhuri R.R."/>
            <person name="La Ragione R."/>
            <person name="Hildebrand F."/>
            <person name="Pallen M.J."/>
        </authorList>
    </citation>
    <scope>NUCLEOTIDE SEQUENCE</scope>
    <source>
        <strain evidence="2">CHK123-3438</strain>
    </source>
</reference>
<feature type="domain" description="Amidohydrolase 3" evidence="1">
    <location>
        <begin position="47"/>
        <end position="536"/>
    </location>
</feature>
<dbReference type="InterPro" id="IPR032466">
    <property type="entry name" value="Metal_Hydrolase"/>
</dbReference>
<evidence type="ECO:0000313" key="2">
    <source>
        <dbReference type="EMBL" id="HIT40889.1"/>
    </source>
</evidence>
<dbReference type="EMBL" id="DVKS01000037">
    <property type="protein sequence ID" value="HIT40889.1"/>
    <property type="molecule type" value="Genomic_DNA"/>
</dbReference>
<sequence>MKTIYYNGQVYTGSLPLVQAFIEEEGKFTFSGTSQEALKQKEEGDVLVDLNGRFVCSGFNDSHMHLLGFGSALNSAQLASHTGSLQEVLDCLRAFKESRIIRENTWIMGRGWNQDYFAGEKRMPDRYDLDQVSEDVPVCAVRACGHCLVVNSRALELLGINAGTAQPEGGRIGMENGEPDGRFFDNAMDLVYDAIPAPDKEDVKDMLLAACRALNSYGVTSCQTDDYCAFRGVYWTVVNEAYRELEQEGKLTVRVYEQSNFTSLEELKKFVEAGNRTGTGSSRFKIGPLKMLGDGALGARTAYLSRPYADDPSTCGIPVFSQETLDEMIGYANEQGMQAAVHAIGDACLDRVLDAYEKALTACPREDHRHGIVHCQITRPDQLERIARLKLHIYAQSIFLDYDIHMVKERVGEELASTSYSWKTLMEKGVTVSNGSDCPVELPDVLAGMQCAVTRRTLKDHIGPYLPKQQFTVQEALDSYTIAGAKASFEEEVKGRIMPGMAADFVILGQNPFETEPEKLSRIPVEAAYVGGTQVYHA</sequence>
<dbReference type="InterPro" id="IPR033932">
    <property type="entry name" value="YtcJ-like"/>
</dbReference>
<name>A0A9D1GII9_9FIRM</name>
<dbReference type="Gene3D" id="2.30.40.10">
    <property type="entry name" value="Urease, subunit C, domain 1"/>
    <property type="match status" value="1"/>
</dbReference>
<gene>
    <name evidence="2" type="ORF">IAB60_02130</name>
</gene>
<dbReference type="PANTHER" id="PTHR22642">
    <property type="entry name" value="IMIDAZOLONEPROPIONASE"/>
    <property type="match status" value="1"/>
</dbReference>
<accession>A0A9D1GII9</accession>
<evidence type="ECO:0000313" key="3">
    <source>
        <dbReference type="Proteomes" id="UP000886860"/>
    </source>
</evidence>
<dbReference type="Proteomes" id="UP000886860">
    <property type="component" value="Unassembled WGS sequence"/>
</dbReference>
<dbReference type="InterPro" id="IPR013108">
    <property type="entry name" value="Amidohydro_3"/>
</dbReference>
<dbReference type="SUPFAM" id="SSF51556">
    <property type="entry name" value="Metallo-dependent hydrolases"/>
    <property type="match status" value="1"/>
</dbReference>
<reference evidence="2" key="1">
    <citation type="submission" date="2020-10" db="EMBL/GenBank/DDBJ databases">
        <authorList>
            <person name="Gilroy R."/>
        </authorList>
    </citation>
    <scope>NUCLEOTIDE SEQUENCE</scope>
    <source>
        <strain evidence="2">CHK123-3438</strain>
    </source>
</reference>
<evidence type="ECO:0000259" key="1">
    <source>
        <dbReference type="Pfam" id="PF07969"/>
    </source>
</evidence>
<comment type="caution">
    <text evidence="2">The sequence shown here is derived from an EMBL/GenBank/DDBJ whole genome shotgun (WGS) entry which is preliminary data.</text>
</comment>
<dbReference type="CDD" id="cd01300">
    <property type="entry name" value="YtcJ_like"/>
    <property type="match status" value="1"/>
</dbReference>